<accession>A0A9D2U306</accession>
<dbReference type="PANTHER" id="PTHR43537">
    <property type="entry name" value="TRANSCRIPTIONAL REGULATOR, GNTR FAMILY"/>
    <property type="match status" value="1"/>
</dbReference>
<gene>
    <name evidence="5" type="ORF">H9913_04225</name>
</gene>
<dbReference type="InterPro" id="IPR008920">
    <property type="entry name" value="TF_FadR/GntR_C"/>
</dbReference>
<dbReference type="PROSITE" id="PS50949">
    <property type="entry name" value="HTH_GNTR"/>
    <property type="match status" value="1"/>
</dbReference>
<evidence type="ECO:0000256" key="2">
    <source>
        <dbReference type="ARBA" id="ARBA00023125"/>
    </source>
</evidence>
<proteinExistence type="predicted"/>
<dbReference type="SUPFAM" id="SSF48008">
    <property type="entry name" value="GntR ligand-binding domain-like"/>
    <property type="match status" value="1"/>
</dbReference>
<dbReference type="InterPro" id="IPR011711">
    <property type="entry name" value="GntR_C"/>
</dbReference>
<dbReference type="SMART" id="SM00895">
    <property type="entry name" value="FCD"/>
    <property type="match status" value="1"/>
</dbReference>
<keyword evidence="1" id="KW-0805">Transcription regulation</keyword>
<evidence type="ECO:0000256" key="3">
    <source>
        <dbReference type="ARBA" id="ARBA00023163"/>
    </source>
</evidence>
<dbReference type="InterPro" id="IPR036390">
    <property type="entry name" value="WH_DNA-bd_sf"/>
</dbReference>
<sequence>MEKLTLKEKVYNDILDGIVKGEYSGGQILTEQELVQKYNVSKSPVREALLILSSEGILKNIPRCGYQVFSFTMEDVSAILEFRCVLESYTLTKIIPSIQPQQIAELNQIAEEGNTTPCGIWEHWDINMRFHLKLASYYNNPYIYNQIQQSMQYLKLSYAQFYHSQWNATSIPNDLENHINILKALKKGNLDEALKFLRLDLAEFCIS</sequence>
<dbReference type="InterPro" id="IPR000524">
    <property type="entry name" value="Tscrpt_reg_HTH_GntR"/>
</dbReference>
<evidence type="ECO:0000313" key="6">
    <source>
        <dbReference type="Proteomes" id="UP000823850"/>
    </source>
</evidence>
<comment type="caution">
    <text evidence="5">The sequence shown here is derived from an EMBL/GenBank/DDBJ whole genome shotgun (WGS) entry which is preliminary data.</text>
</comment>
<reference evidence="5" key="2">
    <citation type="submission" date="2021-04" db="EMBL/GenBank/DDBJ databases">
        <authorList>
            <person name="Gilroy R."/>
        </authorList>
    </citation>
    <scope>NUCLEOTIDE SEQUENCE</scope>
    <source>
        <strain evidence="5">ChiW19-6364</strain>
    </source>
</reference>
<dbReference type="GO" id="GO:0003700">
    <property type="term" value="F:DNA-binding transcription factor activity"/>
    <property type="evidence" value="ECO:0007669"/>
    <property type="project" value="InterPro"/>
</dbReference>
<dbReference type="Gene3D" id="1.20.120.530">
    <property type="entry name" value="GntR ligand-binding domain-like"/>
    <property type="match status" value="1"/>
</dbReference>
<dbReference type="InterPro" id="IPR036388">
    <property type="entry name" value="WH-like_DNA-bd_sf"/>
</dbReference>
<dbReference type="GO" id="GO:0003677">
    <property type="term" value="F:DNA binding"/>
    <property type="evidence" value="ECO:0007669"/>
    <property type="project" value="UniProtKB-KW"/>
</dbReference>
<evidence type="ECO:0000313" key="5">
    <source>
        <dbReference type="EMBL" id="HJD39211.1"/>
    </source>
</evidence>
<evidence type="ECO:0000259" key="4">
    <source>
        <dbReference type="PROSITE" id="PS50949"/>
    </source>
</evidence>
<dbReference type="SMART" id="SM00345">
    <property type="entry name" value="HTH_GNTR"/>
    <property type="match status" value="1"/>
</dbReference>
<protein>
    <submittedName>
        <fullName evidence="5">GntR family transcriptional regulator</fullName>
    </submittedName>
</protein>
<evidence type="ECO:0000256" key="1">
    <source>
        <dbReference type="ARBA" id="ARBA00023015"/>
    </source>
</evidence>
<dbReference type="CDD" id="cd07377">
    <property type="entry name" value="WHTH_GntR"/>
    <property type="match status" value="1"/>
</dbReference>
<dbReference type="PRINTS" id="PR00035">
    <property type="entry name" value="HTHGNTR"/>
</dbReference>
<name>A0A9D2U306_9FIRM</name>
<keyword evidence="3" id="KW-0804">Transcription</keyword>
<dbReference type="Pfam" id="PF07729">
    <property type="entry name" value="FCD"/>
    <property type="match status" value="1"/>
</dbReference>
<organism evidence="5 6">
    <name type="scientific">Candidatus Blautia stercoripullorum</name>
    <dbReference type="NCBI Taxonomy" id="2838502"/>
    <lineage>
        <taxon>Bacteria</taxon>
        <taxon>Bacillati</taxon>
        <taxon>Bacillota</taxon>
        <taxon>Clostridia</taxon>
        <taxon>Lachnospirales</taxon>
        <taxon>Lachnospiraceae</taxon>
        <taxon>Blautia</taxon>
    </lineage>
</organism>
<dbReference type="EMBL" id="DWUX01000077">
    <property type="protein sequence ID" value="HJD39211.1"/>
    <property type="molecule type" value="Genomic_DNA"/>
</dbReference>
<dbReference type="AlphaFoldDB" id="A0A9D2U306"/>
<keyword evidence="2" id="KW-0238">DNA-binding</keyword>
<dbReference type="Proteomes" id="UP000823850">
    <property type="component" value="Unassembled WGS sequence"/>
</dbReference>
<reference evidence="5" key="1">
    <citation type="journal article" date="2021" name="PeerJ">
        <title>Extensive microbial diversity within the chicken gut microbiome revealed by metagenomics and culture.</title>
        <authorList>
            <person name="Gilroy R."/>
            <person name="Ravi A."/>
            <person name="Getino M."/>
            <person name="Pursley I."/>
            <person name="Horton D.L."/>
            <person name="Alikhan N.F."/>
            <person name="Baker D."/>
            <person name="Gharbi K."/>
            <person name="Hall N."/>
            <person name="Watson M."/>
            <person name="Adriaenssens E.M."/>
            <person name="Foster-Nyarko E."/>
            <person name="Jarju S."/>
            <person name="Secka A."/>
            <person name="Antonio M."/>
            <person name="Oren A."/>
            <person name="Chaudhuri R.R."/>
            <person name="La Ragione R."/>
            <person name="Hildebrand F."/>
            <person name="Pallen M.J."/>
        </authorList>
    </citation>
    <scope>NUCLEOTIDE SEQUENCE</scope>
    <source>
        <strain evidence="5">ChiW19-6364</strain>
    </source>
</reference>
<feature type="domain" description="HTH gntR-type" evidence="4">
    <location>
        <begin position="4"/>
        <end position="71"/>
    </location>
</feature>
<dbReference type="SUPFAM" id="SSF46785">
    <property type="entry name" value="Winged helix' DNA-binding domain"/>
    <property type="match status" value="1"/>
</dbReference>
<dbReference type="PANTHER" id="PTHR43537:SF24">
    <property type="entry name" value="GLUCONATE OPERON TRANSCRIPTIONAL REPRESSOR"/>
    <property type="match status" value="1"/>
</dbReference>
<dbReference type="Gene3D" id="1.10.10.10">
    <property type="entry name" value="Winged helix-like DNA-binding domain superfamily/Winged helix DNA-binding domain"/>
    <property type="match status" value="1"/>
</dbReference>
<dbReference type="Pfam" id="PF00392">
    <property type="entry name" value="GntR"/>
    <property type="match status" value="1"/>
</dbReference>